<organism evidence="2 3">
    <name type="scientific">Sphaerobolus stellatus (strain SS14)</name>
    <dbReference type="NCBI Taxonomy" id="990650"/>
    <lineage>
        <taxon>Eukaryota</taxon>
        <taxon>Fungi</taxon>
        <taxon>Dikarya</taxon>
        <taxon>Basidiomycota</taxon>
        <taxon>Agaricomycotina</taxon>
        <taxon>Agaricomycetes</taxon>
        <taxon>Phallomycetidae</taxon>
        <taxon>Geastrales</taxon>
        <taxon>Sphaerobolaceae</taxon>
        <taxon>Sphaerobolus</taxon>
    </lineage>
</organism>
<proteinExistence type="predicted"/>
<accession>A0A0C9UVY1</accession>
<feature type="compositionally biased region" description="Acidic residues" evidence="1">
    <location>
        <begin position="112"/>
        <end position="121"/>
    </location>
</feature>
<feature type="region of interest" description="Disordered" evidence="1">
    <location>
        <begin position="1"/>
        <end position="155"/>
    </location>
</feature>
<feature type="compositionally biased region" description="Basic and acidic residues" evidence="1">
    <location>
        <begin position="122"/>
        <end position="155"/>
    </location>
</feature>
<dbReference type="HOGENOM" id="CLU_1696610_0_0_1"/>
<dbReference type="AlphaFoldDB" id="A0A0C9UVY1"/>
<gene>
    <name evidence="2" type="ORF">M422DRAFT_248390</name>
</gene>
<dbReference type="EMBL" id="KN837100">
    <property type="protein sequence ID" value="KIJ47818.1"/>
    <property type="molecule type" value="Genomic_DNA"/>
</dbReference>
<evidence type="ECO:0000313" key="3">
    <source>
        <dbReference type="Proteomes" id="UP000054279"/>
    </source>
</evidence>
<dbReference type="Proteomes" id="UP000054279">
    <property type="component" value="Unassembled WGS sequence"/>
</dbReference>
<evidence type="ECO:0000256" key="1">
    <source>
        <dbReference type="SAM" id="MobiDB-lite"/>
    </source>
</evidence>
<name>A0A0C9UVY1_SPHS4</name>
<reference evidence="2 3" key="1">
    <citation type="submission" date="2014-06" db="EMBL/GenBank/DDBJ databases">
        <title>Evolutionary Origins and Diversification of the Mycorrhizal Mutualists.</title>
        <authorList>
            <consortium name="DOE Joint Genome Institute"/>
            <consortium name="Mycorrhizal Genomics Consortium"/>
            <person name="Kohler A."/>
            <person name="Kuo A."/>
            <person name="Nagy L.G."/>
            <person name="Floudas D."/>
            <person name="Copeland A."/>
            <person name="Barry K.W."/>
            <person name="Cichocki N."/>
            <person name="Veneault-Fourrey C."/>
            <person name="LaButti K."/>
            <person name="Lindquist E.A."/>
            <person name="Lipzen A."/>
            <person name="Lundell T."/>
            <person name="Morin E."/>
            <person name="Murat C."/>
            <person name="Riley R."/>
            <person name="Ohm R."/>
            <person name="Sun H."/>
            <person name="Tunlid A."/>
            <person name="Henrissat B."/>
            <person name="Grigoriev I.V."/>
            <person name="Hibbett D.S."/>
            <person name="Martin F."/>
        </authorList>
    </citation>
    <scope>NUCLEOTIDE SEQUENCE [LARGE SCALE GENOMIC DNA]</scope>
    <source>
        <strain evidence="2 3">SS14</strain>
    </source>
</reference>
<keyword evidence="3" id="KW-1185">Reference proteome</keyword>
<sequence length="155" mass="16865">MPEADKVEKDKAERKKKTGISVKTGTNMKASGSTPKVIAEEDNIQVESQLKRTRMAANSAGGSGSEVPSVAESLHCISEALTESPANEGAFIQPQEEGSGQELDIVPSPMVEEPEDKEDEVQEVHKEVEGPHKEDKKAHEVKDDKTMRDPEADEL</sequence>
<evidence type="ECO:0000313" key="2">
    <source>
        <dbReference type="EMBL" id="KIJ47818.1"/>
    </source>
</evidence>
<feature type="compositionally biased region" description="Basic and acidic residues" evidence="1">
    <location>
        <begin position="1"/>
        <end position="13"/>
    </location>
</feature>
<feature type="compositionally biased region" description="Polar residues" evidence="1">
    <location>
        <begin position="21"/>
        <end position="34"/>
    </location>
</feature>
<protein>
    <submittedName>
        <fullName evidence="2">Uncharacterized protein</fullName>
    </submittedName>
</protein>